<comment type="caution">
    <text evidence="1">The sequence shown here is derived from an EMBL/GenBank/DDBJ whole genome shotgun (WGS) entry which is preliminary data.</text>
</comment>
<gene>
    <name evidence="1" type="ORF">VN97_g6304</name>
</gene>
<name>A0AAI9TH01_PENTH</name>
<dbReference type="AlphaFoldDB" id="A0AAI9TH01"/>
<dbReference type="EMBL" id="LACB01000179">
    <property type="protein sequence ID" value="KAJ9487022.1"/>
    <property type="molecule type" value="Genomic_DNA"/>
</dbReference>
<proteinExistence type="predicted"/>
<evidence type="ECO:0000313" key="1">
    <source>
        <dbReference type="EMBL" id="KAJ9487022.1"/>
    </source>
</evidence>
<sequence length="80" mass="9069">MRGKENCDNVIRFSYRVHVQVLENHQYIRIAPPPVNPQQRALLDPLPHLAVPPTPQLLILSLSLSLSLFLSLPLSLTHKL</sequence>
<keyword evidence="2" id="KW-1185">Reference proteome</keyword>
<dbReference type="Proteomes" id="UP001227192">
    <property type="component" value="Unassembled WGS sequence"/>
</dbReference>
<evidence type="ECO:0000313" key="2">
    <source>
        <dbReference type="Proteomes" id="UP001227192"/>
    </source>
</evidence>
<accession>A0AAI9TH01</accession>
<reference evidence="1" key="1">
    <citation type="submission" date="2015-06" db="EMBL/GenBank/DDBJ databases">
        <authorList>
            <person name="Nguyen H."/>
        </authorList>
    </citation>
    <scope>NUCLEOTIDE SEQUENCE</scope>
    <source>
        <strain evidence="1">DAOM 180753</strain>
    </source>
</reference>
<reference evidence="1" key="2">
    <citation type="journal article" date="2016" name="Fungal Biol.">
        <title>Ochratoxin A production by Penicillium thymicola.</title>
        <authorList>
            <person name="Nguyen H.D.T."/>
            <person name="McMullin D.R."/>
            <person name="Ponomareva E."/>
            <person name="Riley R."/>
            <person name="Pomraning K.R."/>
            <person name="Baker S.E."/>
            <person name="Seifert K.A."/>
        </authorList>
    </citation>
    <scope>NUCLEOTIDE SEQUENCE</scope>
    <source>
        <strain evidence="1">DAOM 180753</strain>
    </source>
</reference>
<organism evidence="1 2">
    <name type="scientific">Penicillium thymicola</name>
    <dbReference type="NCBI Taxonomy" id="293382"/>
    <lineage>
        <taxon>Eukaryota</taxon>
        <taxon>Fungi</taxon>
        <taxon>Dikarya</taxon>
        <taxon>Ascomycota</taxon>
        <taxon>Pezizomycotina</taxon>
        <taxon>Eurotiomycetes</taxon>
        <taxon>Eurotiomycetidae</taxon>
        <taxon>Eurotiales</taxon>
        <taxon>Aspergillaceae</taxon>
        <taxon>Penicillium</taxon>
    </lineage>
</organism>
<protein>
    <submittedName>
        <fullName evidence="1">Uncharacterized protein</fullName>
    </submittedName>
</protein>